<dbReference type="GO" id="GO:0006986">
    <property type="term" value="P:response to unfolded protein"/>
    <property type="evidence" value="ECO:0007669"/>
    <property type="project" value="Ensembl"/>
</dbReference>
<evidence type="ECO:0000256" key="13">
    <source>
        <dbReference type="SAM" id="MobiDB-lite"/>
    </source>
</evidence>
<organism evidence="16 17">
    <name type="scientific">Rhinopithecus roxellana</name>
    <name type="common">Golden snub-nosed monkey</name>
    <name type="synonym">Pygathrix roxellana</name>
    <dbReference type="NCBI Taxonomy" id="61622"/>
    <lineage>
        <taxon>Eukaryota</taxon>
        <taxon>Metazoa</taxon>
        <taxon>Chordata</taxon>
        <taxon>Craniata</taxon>
        <taxon>Vertebrata</taxon>
        <taxon>Euteleostomi</taxon>
        <taxon>Mammalia</taxon>
        <taxon>Eutheria</taxon>
        <taxon>Euarchontoglires</taxon>
        <taxon>Primates</taxon>
        <taxon>Haplorrhini</taxon>
        <taxon>Catarrhini</taxon>
        <taxon>Cercopithecidae</taxon>
        <taxon>Colobinae</taxon>
        <taxon>Rhinopithecus</taxon>
    </lineage>
</organism>
<comment type="subcellular location">
    <subcellularLocation>
        <location evidence="1">Endoplasmic reticulum membrane</location>
        <topology evidence="1">Multi-pass membrane protein</topology>
    </subcellularLocation>
</comment>
<evidence type="ECO:0000256" key="14">
    <source>
        <dbReference type="SAM" id="Phobius"/>
    </source>
</evidence>
<feature type="compositionally biased region" description="Polar residues" evidence="13">
    <location>
        <begin position="386"/>
        <end position="397"/>
    </location>
</feature>
<keyword evidence="8" id="KW-0811">Translocation</keyword>
<dbReference type="InterPro" id="IPR006634">
    <property type="entry name" value="TLC-dom"/>
</dbReference>
<sequence length="408" mass="47155">MAIRKKSTKSPPVLSHEFVLQNHADIVSCVAMVFLLGLMFEITAKASIIFVTLQYNVTLPATEEQATESASLYYYGIKDLATVFFYMLVAIIIHAVIQEYMLDKINRRMHFSKTKHSKFNESGQLSAFYLFACVWGIFILISENYISDPTILWRAYPHNLMTDLVQWWDCHREMGKAVVEELFKGAQILYGMITQRFQMKFFYISQLAYWLHAFPELYFQKTKKEDIPRQLVYIGLYLFHIAGAYLLNLNHLGLVLLVLHYFVEFLFHISRLFYFSNEKYQKGFSLWAVLFVFGRLLTLILSVLTVGFGLARAENQKLDFSTGNFNVLAVRIAVLASICITQAFMMWKFINFQLRRWREHSAFQASAVKKKPTVTKGRSSKKGTENGVNGTLTSNVADSPRNRKEKSS</sequence>
<keyword evidence="7 14" id="KW-1133">Transmembrane helix</keyword>
<dbReference type="GO" id="GO:0045048">
    <property type="term" value="P:protein insertion into ER membrane"/>
    <property type="evidence" value="ECO:0007669"/>
    <property type="project" value="Ensembl"/>
</dbReference>
<dbReference type="PIRSF" id="PIRSF005449">
    <property type="entry name" value="Translocation_assoc_membrane"/>
    <property type="match status" value="1"/>
</dbReference>
<comment type="similarity">
    <text evidence="2">Belongs to the TRAM family.</text>
</comment>
<protein>
    <recommendedName>
        <fullName evidence="10">Translocating chain-associated membrane protein 1</fullName>
    </recommendedName>
</protein>
<keyword evidence="6" id="KW-0653">Protein transport</keyword>
<evidence type="ECO:0000259" key="15">
    <source>
        <dbReference type="PROSITE" id="PS50922"/>
    </source>
</evidence>
<evidence type="ECO:0000256" key="3">
    <source>
        <dbReference type="ARBA" id="ARBA00022448"/>
    </source>
</evidence>
<dbReference type="AlphaFoldDB" id="A0A2K6PQA7"/>
<dbReference type="GO" id="GO:0006616">
    <property type="term" value="P:SRP-dependent cotranslational protein targeting to membrane, translocation"/>
    <property type="evidence" value="ECO:0007669"/>
    <property type="project" value="InterPro"/>
</dbReference>
<dbReference type="GeneTree" id="ENSGT00510000046470"/>
<dbReference type="Pfam" id="PF03798">
    <property type="entry name" value="TRAM_LAG1_CLN8"/>
    <property type="match status" value="1"/>
</dbReference>
<dbReference type="PANTHER" id="PTHR12371:SF3">
    <property type="entry name" value="TRANSLOCATING CHAIN-ASSOCIATED MEMBRANE PROTEIN 1"/>
    <property type="match status" value="1"/>
</dbReference>
<comment type="subunit">
    <text evidence="11">Interacts with SEC61B. May interact with Derlin-1/DERL1.</text>
</comment>
<reference evidence="16" key="2">
    <citation type="submission" date="2025-09" db="UniProtKB">
        <authorList>
            <consortium name="Ensembl"/>
        </authorList>
    </citation>
    <scope>IDENTIFICATION</scope>
</reference>
<feature type="transmembrane region" description="Helical" evidence="14">
    <location>
        <begin position="83"/>
        <end position="102"/>
    </location>
</feature>
<evidence type="ECO:0000313" key="16">
    <source>
        <dbReference type="Ensembl" id="ENSRROP00000018716.1"/>
    </source>
</evidence>
<feature type="transmembrane region" description="Helical" evidence="14">
    <location>
        <begin position="254"/>
        <end position="274"/>
    </location>
</feature>
<dbReference type="Ensembl" id="ENSRROT00000042878.1">
    <property type="protein sequence ID" value="ENSRROP00000018716.1"/>
    <property type="gene ID" value="ENSRROG00000033399.1"/>
</dbReference>
<feature type="transmembrane region" description="Helical" evidence="14">
    <location>
        <begin position="123"/>
        <end position="141"/>
    </location>
</feature>
<evidence type="ECO:0000256" key="1">
    <source>
        <dbReference type="ARBA" id="ARBA00004477"/>
    </source>
</evidence>
<dbReference type="InterPro" id="IPR016447">
    <property type="entry name" value="Translocation_assoc_membrane"/>
</dbReference>
<evidence type="ECO:0000256" key="8">
    <source>
        <dbReference type="ARBA" id="ARBA00023010"/>
    </source>
</evidence>
<evidence type="ECO:0000256" key="11">
    <source>
        <dbReference type="ARBA" id="ARBA00046737"/>
    </source>
</evidence>
<evidence type="ECO:0000256" key="6">
    <source>
        <dbReference type="ARBA" id="ARBA00022927"/>
    </source>
</evidence>
<evidence type="ECO:0000313" key="17">
    <source>
        <dbReference type="Proteomes" id="UP000233200"/>
    </source>
</evidence>
<keyword evidence="5" id="KW-0256">Endoplasmic reticulum</keyword>
<feature type="transmembrane region" description="Helical" evidence="14">
    <location>
        <begin position="286"/>
        <end position="308"/>
    </location>
</feature>
<evidence type="ECO:0000256" key="5">
    <source>
        <dbReference type="ARBA" id="ARBA00022824"/>
    </source>
</evidence>
<evidence type="ECO:0000256" key="4">
    <source>
        <dbReference type="ARBA" id="ARBA00022692"/>
    </source>
</evidence>
<dbReference type="STRING" id="61622.ENSRROP00000018716"/>
<evidence type="ECO:0000256" key="10">
    <source>
        <dbReference type="ARBA" id="ARBA00039408"/>
    </source>
</evidence>
<proteinExistence type="inferred from homology"/>
<dbReference type="SMART" id="SM00724">
    <property type="entry name" value="TLC"/>
    <property type="match status" value="1"/>
</dbReference>
<name>A0A2K6PQA7_RHIRO</name>
<keyword evidence="17" id="KW-1185">Reference proteome</keyword>
<dbReference type="GO" id="GO:0005789">
    <property type="term" value="C:endoplasmic reticulum membrane"/>
    <property type="evidence" value="ECO:0007669"/>
    <property type="project" value="UniProtKB-SubCell"/>
</dbReference>
<reference evidence="16" key="1">
    <citation type="submission" date="2025-08" db="UniProtKB">
        <authorList>
            <consortium name="Ensembl"/>
        </authorList>
    </citation>
    <scope>IDENTIFICATION</scope>
</reference>
<dbReference type="PANTHER" id="PTHR12371">
    <property type="entry name" value="TRANSLOCATION ASSOCIATED MEMBRANE PROTEIN"/>
    <property type="match status" value="1"/>
</dbReference>
<evidence type="ECO:0000256" key="7">
    <source>
        <dbReference type="ARBA" id="ARBA00022989"/>
    </source>
</evidence>
<feature type="domain" description="TLC" evidence="15">
    <location>
        <begin position="117"/>
        <end position="360"/>
    </location>
</feature>
<evidence type="ECO:0000256" key="2">
    <source>
        <dbReference type="ARBA" id="ARBA00005999"/>
    </source>
</evidence>
<feature type="transmembrane region" description="Helical" evidence="14">
    <location>
        <begin position="328"/>
        <end position="350"/>
    </location>
</feature>
<accession>A0A2K6PQA7</accession>
<feature type="transmembrane region" description="Helical" evidence="14">
    <location>
        <begin position="231"/>
        <end position="248"/>
    </location>
</feature>
<feature type="transmembrane region" description="Helical" evidence="14">
    <location>
        <begin position="201"/>
        <end position="219"/>
    </location>
</feature>
<gene>
    <name evidence="16" type="primary">TRAM1</name>
</gene>
<evidence type="ECO:0000256" key="9">
    <source>
        <dbReference type="ARBA" id="ARBA00023136"/>
    </source>
</evidence>
<evidence type="ECO:0000256" key="12">
    <source>
        <dbReference type="PROSITE-ProRule" id="PRU00205"/>
    </source>
</evidence>
<feature type="region of interest" description="Disordered" evidence="13">
    <location>
        <begin position="369"/>
        <end position="408"/>
    </location>
</feature>
<keyword evidence="3" id="KW-0813">Transport</keyword>
<dbReference type="Proteomes" id="UP000233200">
    <property type="component" value="Unplaced"/>
</dbReference>
<keyword evidence="4 12" id="KW-0812">Transmembrane</keyword>
<feature type="compositionally biased region" description="Basic residues" evidence="13">
    <location>
        <begin position="369"/>
        <end position="381"/>
    </location>
</feature>
<feature type="transmembrane region" description="Helical" evidence="14">
    <location>
        <begin position="26"/>
        <end position="51"/>
    </location>
</feature>
<keyword evidence="9 12" id="KW-0472">Membrane</keyword>
<dbReference type="PROSITE" id="PS50922">
    <property type="entry name" value="TLC"/>
    <property type="match status" value="1"/>
</dbReference>